<sequence>MMTPQTVSPGMKVTATTQSNSHRPTSDHTQSSLTLTSSHQSSQLHVPSTVVPLPPAPLEESSTVPLLPSCSDGDAATTTTTTHSSVPPLVASPAPLSPAVSSMGSPAPTSAPLSPAVPSSPVVKSKIPKRVVNSSSSSSTNTSPVHTLGSPARSCSSRTSDKASPSLLNGGVSPYASPSHELTPSSQRHYIKPIKPSLNNCSTPPHDISRLNTPTLTPTHQTTPSPLKPVESSLSEQRRNSFGFRSAEAKSNKSSNMNNSPNCEQTLKSSNKIVPGEKWASNASKSSPLKGLTRPAGEPVRKTQRSGLFSKPLNSSPSSIPCVQSKVESSGKVEKSSAVGTKPVPMECFGSPVAAQKPEKPTSLNLPVRTNTGGVHRKNSDVVRPHQMQKENLLSSPLKKVEQPSPLKKVATNMSTGGSNSSHSGPSTISSMSYVSKSSSDDVCESNTANLCSVETNKPHFKPFSSPVVEASDISSSTVHSKESQSTAQHTPSETNAPNKIFTQPHLKSPLTSATWNNKSVGKTTPLQSPNKTSGLAPLILESPSHSSVNKGPFATLMLGSPVKSPVCDHAAKDNNQSNATKDKLNRNTTSWSNGDSLTKDATAELSAKDVKDLSNSYAVAKEGSNGRPARPISFDLSLVTPPSLVSSLSPLTAAATLLINPLHPIPMSPTQSYIPISEPHQMTTSPIFPSTLPFLSKGSPQVTSLSPEVPLSPLKLTSPATSEVQSLLTSSPKHTTSKLASPVSGEVPSSPSHSIIASTTKPLDVLSPSNDSLKLTSPTPALVAEVLLSPTPNLITDSHLSPKDELTLTVITNGSSTPSKEQPASVITSPSKVRPLSFLPSPTKRTREVILPSKPAAVAPSLPSPTKYELSTEMISIARRTGSPVVSPVSTVSHIPTSPVASRVATVSPSATSPVASPVAAVSPCVTSPVASPVIHLFFSLFLYFSPLLYPLFLSLSFVLTFSYFINKVRAELFHFG</sequence>
<feature type="compositionally biased region" description="Polar residues" evidence="1">
    <location>
        <begin position="587"/>
        <end position="597"/>
    </location>
</feature>
<feature type="compositionally biased region" description="Polar residues" evidence="1">
    <location>
        <begin position="723"/>
        <end position="740"/>
    </location>
</feature>
<feature type="compositionally biased region" description="Polar residues" evidence="1">
    <location>
        <begin position="473"/>
        <end position="502"/>
    </location>
</feature>
<feature type="region of interest" description="Disordered" evidence="1">
    <location>
        <begin position="352"/>
        <end position="379"/>
    </location>
</feature>
<feature type="region of interest" description="Disordered" evidence="1">
    <location>
        <begin position="472"/>
        <end position="539"/>
    </location>
</feature>
<feature type="transmembrane region" description="Helical" evidence="2">
    <location>
        <begin position="938"/>
        <end position="967"/>
    </location>
</feature>
<evidence type="ECO:0000256" key="2">
    <source>
        <dbReference type="SAM" id="Phobius"/>
    </source>
</evidence>
<feature type="compositionally biased region" description="Polar residues" evidence="1">
    <location>
        <begin position="263"/>
        <end position="272"/>
    </location>
</feature>
<feature type="compositionally biased region" description="Low complexity" evidence="1">
    <location>
        <begin position="77"/>
        <end position="125"/>
    </location>
</feature>
<accession>A0A8D9BVM6</accession>
<dbReference type="EMBL" id="HBUF01680658">
    <property type="protein sequence ID" value="CAG6792273.1"/>
    <property type="molecule type" value="Transcribed_RNA"/>
</dbReference>
<feature type="compositionally biased region" description="Low complexity" evidence="1">
    <location>
        <begin position="213"/>
        <end position="225"/>
    </location>
</feature>
<protein>
    <submittedName>
        <fullName evidence="3">Uncharacterized protein</fullName>
    </submittedName>
</protein>
<feature type="compositionally biased region" description="Low complexity" evidence="1">
    <location>
        <begin position="133"/>
        <end position="143"/>
    </location>
</feature>
<name>A0A8D9BVM6_9HEMI</name>
<feature type="compositionally biased region" description="Polar residues" evidence="1">
    <location>
        <begin position="412"/>
        <end position="426"/>
    </location>
</feature>
<evidence type="ECO:0000313" key="3">
    <source>
        <dbReference type="EMBL" id="CAG6792273.1"/>
    </source>
</evidence>
<feature type="region of interest" description="Disordered" evidence="1">
    <location>
        <begin position="399"/>
        <end position="434"/>
    </location>
</feature>
<organism evidence="3">
    <name type="scientific">Cacopsylla melanoneura</name>
    <dbReference type="NCBI Taxonomy" id="428564"/>
    <lineage>
        <taxon>Eukaryota</taxon>
        <taxon>Metazoa</taxon>
        <taxon>Ecdysozoa</taxon>
        <taxon>Arthropoda</taxon>
        <taxon>Hexapoda</taxon>
        <taxon>Insecta</taxon>
        <taxon>Pterygota</taxon>
        <taxon>Neoptera</taxon>
        <taxon>Paraneoptera</taxon>
        <taxon>Hemiptera</taxon>
        <taxon>Sternorrhyncha</taxon>
        <taxon>Psylloidea</taxon>
        <taxon>Psyllidae</taxon>
        <taxon>Psyllinae</taxon>
        <taxon>Cacopsylla</taxon>
    </lineage>
</organism>
<dbReference type="AlphaFoldDB" id="A0A8D9BVM6"/>
<feature type="region of interest" description="Disordered" evidence="1">
    <location>
        <begin position="568"/>
        <end position="598"/>
    </location>
</feature>
<feature type="region of interest" description="Disordered" evidence="1">
    <location>
        <begin position="723"/>
        <end position="756"/>
    </location>
</feature>
<feature type="compositionally biased region" description="Low complexity" evidence="1">
    <location>
        <begin position="252"/>
        <end position="262"/>
    </location>
</feature>
<keyword evidence="2" id="KW-0472">Membrane</keyword>
<feature type="region of interest" description="Disordered" evidence="1">
    <location>
        <begin position="1"/>
        <end position="338"/>
    </location>
</feature>
<feature type="compositionally biased region" description="Low complexity" evidence="1">
    <location>
        <begin position="28"/>
        <end position="45"/>
    </location>
</feature>
<feature type="compositionally biased region" description="Polar residues" evidence="1">
    <location>
        <begin position="1"/>
        <end position="23"/>
    </location>
</feature>
<proteinExistence type="predicted"/>
<reference evidence="3" key="1">
    <citation type="submission" date="2021-05" db="EMBL/GenBank/DDBJ databases">
        <authorList>
            <person name="Alioto T."/>
            <person name="Alioto T."/>
            <person name="Gomez Garrido J."/>
        </authorList>
    </citation>
    <scope>NUCLEOTIDE SEQUENCE</scope>
</reference>
<keyword evidence="2" id="KW-1133">Transmembrane helix</keyword>
<feature type="compositionally biased region" description="Polar residues" evidence="1">
    <location>
        <begin position="510"/>
        <end position="534"/>
    </location>
</feature>
<feature type="compositionally biased region" description="Low complexity" evidence="1">
    <location>
        <begin position="742"/>
        <end position="755"/>
    </location>
</feature>
<feature type="compositionally biased region" description="Polar residues" evidence="1">
    <location>
        <begin position="362"/>
        <end position="373"/>
    </location>
</feature>
<evidence type="ECO:0000256" key="1">
    <source>
        <dbReference type="SAM" id="MobiDB-lite"/>
    </source>
</evidence>
<keyword evidence="2" id="KW-0812">Transmembrane</keyword>
<feature type="compositionally biased region" description="Polar residues" evidence="1">
    <location>
        <begin position="153"/>
        <end position="167"/>
    </location>
</feature>
<feature type="compositionally biased region" description="Polar residues" evidence="1">
    <location>
        <begin position="312"/>
        <end position="322"/>
    </location>
</feature>